<keyword evidence="2" id="KW-0539">Nucleus</keyword>
<dbReference type="GO" id="GO:0005634">
    <property type="term" value="C:nucleus"/>
    <property type="evidence" value="ECO:0007669"/>
    <property type="project" value="UniProtKB-SubCell"/>
</dbReference>
<dbReference type="Pfam" id="PF09739">
    <property type="entry name" value="MCM_bind"/>
    <property type="match status" value="2"/>
</dbReference>
<feature type="non-terminal residue" evidence="3">
    <location>
        <position position="1"/>
    </location>
</feature>
<accession>A0AAD6Y212</accession>
<dbReference type="InterPro" id="IPR019140">
    <property type="entry name" value="MCM_complex-bd"/>
</dbReference>
<dbReference type="Proteomes" id="UP001219525">
    <property type="component" value="Unassembled WGS sequence"/>
</dbReference>
<reference evidence="3" key="1">
    <citation type="submission" date="2023-03" db="EMBL/GenBank/DDBJ databases">
        <title>Massive genome expansion in bonnet fungi (Mycena s.s.) driven by repeated elements and novel gene families across ecological guilds.</title>
        <authorList>
            <consortium name="Lawrence Berkeley National Laboratory"/>
            <person name="Harder C.B."/>
            <person name="Miyauchi S."/>
            <person name="Viragh M."/>
            <person name="Kuo A."/>
            <person name="Thoen E."/>
            <person name="Andreopoulos B."/>
            <person name="Lu D."/>
            <person name="Skrede I."/>
            <person name="Drula E."/>
            <person name="Henrissat B."/>
            <person name="Morin E."/>
            <person name="Kohler A."/>
            <person name="Barry K."/>
            <person name="LaButti K."/>
            <person name="Morin E."/>
            <person name="Salamov A."/>
            <person name="Lipzen A."/>
            <person name="Mereny Z."/>
            <person name="Hegedus B."/>
            <person name="Baldrian P."/>
            <person name="Stursova M."/>
            <person name="Weitz H."/>
            <person name="Taylor A."/>
            <person name="Grigoriev I.V."/>
            <person name="Nagy L.G."/>
            <person name="Martin F."/>
            <person name="Kauserud H."/>
        </authorList>
    </citation>
    <scope>NUCLEOTIDE SEQUENCE</scope>
    <source>
        <strain evidence="3">9144</strain>
    </source>
</reference>
<evidence type="ECO:0000256" key="2">
    <source>
        <dbReference type="ARBA" id="ARBA00023242"/>
    </source>
</evidence>
<comment type="caution">
    <text evidence="3">The sequence shown here is derived from an EMBL/GenBank/DDBJ whole genome shotgun (WGS) entry which is preliminary data.</text>
</comment>
<evidence type="ECO:0000313" key="3">
    <source>
        <dbReference type="EMBL" id="KAJ7197275.1"/>
    </source>
</evidence>
<evidence type="ECO:0000313" key="4">
    <source>
        <dbReference type="Proteomes" id="UP001219525"/>
    </source>
</evidence>
<sequence length="534" mass="58851">MVSSVLVDALSDPTRSLEELYDADRRIVDFPATVAAHFSNIFASEDAFSEIPSIYVVNPMQKDRCLVKFFAMIQDTSLSPEMYLAKRSDGKCGGWGLADDSTDGLDYETTRSYLRENTVLWAVTVPGESQWVASEMDAISFTRSTVPESHPHKFPVAGTPHLGVQVKVYDTSRGGLLKPTDVVTLVGILTIESIFSSMAAELESSNSGPVPTLHVLFSRSLPATIIPRVFPYFPAMPSIEMLRHELITWIADEGLAGDKDAAEWVLLCIIARVQSRTPPILPPSLTISKFPPPTGRWSTPTLSTVLSHLLPIVDTLHLSLDVLNGSSFSPESRNEDLHSGRLQLPRGSVCVVTEGGITEGGLNDRGVMNLRALQEMMTGQTLEYIFPFSRFAFQTDVAFVVLSEGRKSTFFQTHINIKIRPDNADELYGPAEKIRLPSTETLDMFRDLVGGAKMGTVTVGDLVAKHIQDDFVSERKTALSPAEVVTSDDLIHQMTVARLLTLSMHQSEISIDIWNRAKVLEANRKTRLTTLGEK</sequence>
<dbReference type="GO" id="GO:0006261">
    <property type="term" value="P:DNA-templated DNA replication"/>
    <property type="evidence" value="ECO:0007669"/>
    <property type="project" value="TreeGrafter"/>
</dbReference>
<dbReference type="AlphaFoldDB" id="A0AAD6Y212"/>
<dbReference type="EMBL" id="JARJCW010000079">
    <property type="protein sequence ID" value="KAJ7197275.1"/>
    <property type="molecule type" value="Genomic_DNA"/>
</dbReference>
<evidence type="ECO:0000256" key="1">
    <source>
        <dbReference type="ARBA" id="ARBA00004123"/>
    </source>
</evidence>
<proteinExistence type="predicted"/>
<gene>
    <name evidence="3" type="ORF">GGX14DRAFT_668966</name>
</gene>
<comment type="subcellular location">
    <subcellularLocation>
        <location evidence="1">Nucleus</location>
    </subcellularLocation>
</comment>
<dbReference type="PANTHER" id="PTHR13489">
    <property type="entry name" value="MINI-CHROMOSOME MAINTENANCE COMPLEX-BINDING PROTEIN"/>
    <property type="match status" value="1"/>
</dbReference>
<organism evidence="3 4">
    <name type="scientific">Mycena pura</name>
    <dbReference type="NCBI Taxonomy" id="153505"/>
    <lineage>
        <taxon>Eukaryota</taxon>
        <taxon>Fungi</taxon>
        <taxon>Dikarya</taxon>
        <taxon>Basidiomycota</taxon>
        <taxon>Agaricomycotina</taxon>
        <taxon>Agaricomycetes</taxon>
        <taxon>Agaricomycetidae</taxon>
        <taxon>Agaricales</taxon>
        <taxon>Marasmiineae</taxon>
        <taxon>Mycenaceae</taxon>
        <taxon>Mycena</taxon>
    </lineage>
</organism>
<dbReference type="GO" id="GO:0003682">
    <property type="term" value="F:chromatin binding"/>
    <property type="evidence" value="ECO:0007669"/>
    <property type="project" value="TreeGrafter"/>
</dbReference>
<name>A0AAD6Y212_9AGAR</name>
<dbReference type="PANTHER" id="PTHR13489:SF0">
    <property type="entry name" value="MINI-CHROMOSOME MAINTENANCE COMPLEX-BINDING PROTEIN"/>
    <property type="match status" value="1"/>
</dbReference>
<protein>
    <submittedName>
        <fullName evidence="3">Mini-chromosome maintenance replisome factor-domain-containing protein</fullName>
    </submittedName>
</protein>
<keyword evidence="4" id="KW-1185">Reference proteome</keyword>